<organism evidence="6 7">
    <name type="scientific">Cannabis sativa</name>
    <name type="common">Hemp</name>
    <name type="synonym">Marijuana</name>
    <dbReference type="NCBI Taxonomy" id="3483"/>
    <lineage>
        <taxon>Eukaryota</taxon>
        <taxon>Viridiplantae</taxon>
        <taxon>Streptophyta</taxon>
        <taxon>Embryophyta</taxon>
        <taxon>Tracheophyta</taxon>
        <taxon>Spermatophyta</taxon>
        <taxon>Magnoliopsida</taxon>
        <taxon>eudicotyledons</taxon>
        <taxon>Gunneridae</taxon>
        <taxon>Pentapetalae</taxon>
        <taxon>rosids</taxon>
        <taxon>fabids</taxon>
        <taxon>Rosales</taxon>
        <taxon>Cannabaceae</taxon>
        <taxon>Cannabis</taxon>
    </lineage>
</organism>
<dbReference type="EMBL" id="JAATIQ010000084">
    <property type="protein sequence ID" value="KAF4386011.1"/>
    <property type="molecule type" value="Genomic_DNA"/>
</dbReference>
<evidence type="ECO:0000256" key="1">
    <source>
        <dbReference type="ARBA" id="ARBA00004370"/>
    </source>
</evidence>
<evidence type="ECO:0000259" key="5">
    <source>
        <dbReference type="SMART" id="SM01100"/>
    </source>
</evidence>
<gene>
    <name evidence="6" type="ORF">G4B88_031146</name>
</gene>
<dbReference type="PANTHER" id="PTHR45932">
    <property type="entry name" value="PATELLIN-1"/>
    <property type="match status" value="1"/>
</dbReference>
<dbReference type="SMART" id="SM01100">
    <property type="entry name" value="CRAL_TRIO_N"/>
    <property type="match status" value="1"/>
</dbReference>
<dbReference type="Proteomes" id="UP000583929">
    <property type="component" value="Unassembled WGS sequence"/>
</dbReference>
<keyword evidence="2" id="KW-0813">Transport</keyword>
<accession>A0A7J6GTB1</accession>
<proteinExistence type="predicted"/>
<evidence type="ECO:0000313" key="6">
    <source>
        <dbReference type="EMBL" id="KAF4386011.1"/>
    </source>
</evidence>
<evidence type="ECO:0000313" key="7">
    <source>
        <dbReference type="Proteomes" id="UP000583929"/>
    </source>
</evidence>
<evidence type="ECO:0000256" key="4">
    <source>
        <dbReference type="SAM" id="MobiDB-lite"/>
    </source>
</evidence>
<comment type="subcellular location">
    <subcellularLocation>
        <location evidence="1">Membrane</location>
    </subcellularLocation>
</comment>
<comment type="caution">
    <text evidence="6">The sequence shown here is derived from an EMBL/GenBank/DDBJ whole genome shotgun (WGS) entry which is preliminary data.</text>
</comment>
<reference evidence="6 7" key="1">
    <citation type="journal article" date="2020" name="bioRxiv">
        <title>Sequence and annotation of 42 cannabis genomes reveals extensive copy number variation in cannabinoid synthesis and pathogen resistance genes.</title>
        <authorList>
            <person name="Mckernan K.J."/>
            <person name="Helbert Y."/>
            <person name="Kane L.T."/>
            <person name="Ebling H."/>
            <person name="Zhang L."/>
            <person name="Liu B."/>
            <person name="Eaton Z."/>
            <person name="Mclaughlin S."/>
            <person name="Kingan S."/>
            <person name="Baybayan P."/>
            <person name="Concepcion G."/>
            <person name="Jordan M."/>
            <person name="Riva A."/>
            <person name="Barbazuk W."/>
            <person name="Harkins T."/>
        </authorList>
    </citation>
    <scope>NUCLEOTIDE SEQUENCE [LARGE SCALE GENOMIC DNA]</scope>
    <source>
        <strain evidence="7">cv. Jamaican Lion 4</strain>
        <tissue evidence="6">Leaf</tissue>
    </source>
</reference>
<dbReference type="GO" id="GO:0008289">
    <property type="term" value="F:lipid binding"/>
    <property type="evidence" value="ECO:0007669"/>
    <property type="project" value="InterPro"/>
</dbReference>
<feature type="domain" description="CRAL/TRIO N-terminal" evidence="5">
    <location>
        <begin position="141"/>
        <end position="166"/>
    </location>
</feature>
<dbReference type="InterPro" id="IPR036273">
    <property type="entry name" value="CRAL/TRIO_N_dom_sf"/>
</dbReference>
<keyword evidence="7" id="KW-1185">Reference proteome</keyword>
<keyword evidence="3" id="KW-0472">Membrane</keyword>
<name>A0A7J6GTB1_CANSA</name>
<sequence>MLLDGKKCYLKLQKRCLIAVTTLSEEKTDEQEPPKEEEAKIEVKIVDQEASNVETEKEKEKVVVVVTEVASVDDDGAKTVEAIEESVVSVTPAPVDEASSSVKTEAEEPKKKEEEKEEQDVCVPPEEVSMWGVPLLADDRTDVILLKFLRARDYKVKEAFTMLKNTVMWRKEIYVHNSVQKNQEDGQ</sequence>
<dbReference type="AlphaFoldDB" id="A0A7J6GTB1"/>
<dbReference type="Gene3D" id="1.10.8.20">
    <property type="entry name" value="N-terminal domain of phosphatidylinositol transfer protein sec14p"/>
    <property type="match status" value="1"/>
</dbReference>
<protein>
    <recommendedName>
        <fullName evidence="5">CRAL/TRIO N-terminal domain-containing protein</fullName>
    </recommendedName>
</protein>
<dbReference type="Pfam" id="PF03765">
    <property type="entry name" value="CRAL_TRIO_N"/>
    <property type="match status" value="1"/>
</dbReference>
<dbReference type="InterPro" id="IPR011074">
    <property type="entry name" value="CRAL/TRIO_N_dom"/>
</dbReference>
<dbReference type="SUPFAM" id="SSF46938">
    <property type="entry name" value="CRAL/TRIO N-terminal domain"/>
    <property type="match status" value="1"/>
</dbReference>
<feature type="compositionally biased region" description="Basic and acidic residues" evidence="4">
    <location>
        <begin position="104"/>
        <end position="114"/>
    </location>
</feature>
<dbReference type="InterPro" id="IPR044834">
    <property type="entry name" value="PATL"/>
</dbReference>
<evidence type="ECO:0000256" key="3">
    <source>
        <dbReference type="ARBA" id="ARBA00023136"/>
    </source>
</evidence>
<dbReference type="GO" id="GO:0016020">
    <property type="term" value="C:membrane"/>
    <property type="evidence" value="ECO:0007669"/>
    <property type="project" value="UniProtKB-SubCell"/>
</dbReference>
<feature type="region of interest" description="Disordered" evidence="4">
    <location>
        <begin position="90"/>
        <end position="122"/>
    </location>
</feature>
<dbReference type="PANTHER" id="PTHR45932:SF17">
    <property type="entry name" value="CELLULAR RETINALDEHYDE-BINDING_TRIPLE FUNCTION DOMAIN-CONTAINING PROTEIN"/>
    <property type="match status" value="1"/>
</dbReference>
<evidence type="ECO:0000256" key="2">
    <source>
        <dbReference type="ARBA" id="ARBA00022448"/>
    </source>
</evidence>